<evidence type="ECO:0000313" key="1">
    <source>
        <dbReference type="EMBL" id="KAF1018273.1"/>
    </source>
</evidence>
<dbReference type="SUPFAM" id="SSF102114">
    <property type="entry name" value="Radical SAM enzymes"/>
    <property type="match status" value="1"/>
</dbReference>
<gene>
    <name evidence="1" type="primary">pqqE</name>
    <name evidence="1" type="ORF">GAK30_03764</name>
</gene>
<proteinExistence type="predicted"/>
<dbReference type="Proteomes" id="UP000461670">
    <property type="component" value="Unassembled WGS sequence"/>
</dbReference>
<reference evidence="2" key="1">
    <citation type="journal article" date="2020" name="MBio">
        <title>Horizontal gene transfer to a defensive symbiont with a reduced genome amongst a multipartite beetle microbiome.</title>
        <authorList>
            <person name="Waterworth S.C."/>
            <person name="Florez L.V."/>
            <person name="Rees E.R."/>
            <person name="Hertweck C."/>
            <person name="Kaltenpoth M."/>
            <person name="Kwan J.C."/>
        </authorList>
    </citation>
    <scope>NUCLEOTIDE SEQUENCE [LARGE SCALE GENOMIC DNA]</scope>
</reference>
<dbReference type="AlphaFoldDB" id="A0A7V8FKK7"/>
<accession>A0A7V8FKK7</accession>
<name>A0A7V8FKK7_9BURK</name>
<evidence type="ECO:0000313" key="2">
    <source>
        <dbReference type="Proteomes" id="UP000461670"/>
    </source>
</evidence>
<sequence>MRELPLADIWQRSNAFNAYRGDHWMQAPCRDCDEKHQDHGGCRCQAWLLTGDPSATDPVCSRSPQRGVVDAAIAAAQDPAGGGALPLVFRTDAESRRLAAHADAACAAPD</sequence>
<dbReference type="InterPro" id="IPR058240">
    <property type="entry name" value="rSAM_sf"/>
</dbReference>
<protein>
    <submittedName>
        <fullName evidence="1">Coenzyme PQQ synthesis protein E</fullName>
    </submittedName>
</protein>
<comment type="caution">
    <text evidence="1">The sequence shown here is derived from an EMBL/GenBank/DDBJ whole genome shotgun (WGS) entry which is preliminary data.</text>
</comment>
<dbReference type="EMBL" id="WNDQ01000094">
    <property type="protein sequence ID" value="KAF1018273.1"/>
    <property type="molecule type" value="Genomic_DNA"/>
</dbReference>
<organism evidence="1 2">
    <name type="scientific">Paracidovorax wautersii</name>
    <dbReference type="NCBI Taxonomy" id="1177982"/>
    <lineage>
        <taxon>Bacteria</taxon>
        <taxon>Pseudomonadati</taxon>
        <taxon>Pseudomonadota</taxon>
        <taxon>Betaproteobacteria</taxon>
        <taxon>Burkholderiales</taxon>
        <taxon>Comamonadaceae</taxon>
        <taxon>Paracidovorax</taxon>
    </lineage>
</organism>